<reference evidence="1" key="1">
    <citation type="submission" date="2020-04" db="EMBL/GenBank/DDBJ databases">
        <authorList>
            <person name="Chiriac C."/>
            <person name="Salcher M."/>
            <person name="Ghai R."/>
            <person name="Kavagutti S V."/>
        </authorList>
    </citation>
    <scope>NUCLEOTIDE SEQUENCE</scope>
</reference>
<proteinExistence type="predicted"/>
<gene>
    <name evidence="1" type="ORF">UFOVP412_9</name>
</gene>
<name>A0A6J5M6J0_9CAUD</name>
<evidence type="ECO:0000313" key="1">
    <source>
        <dbReference type="EMBL" id="CAB4141107.1"/>
    </source>
</evidence>
<accession>A0A6J5M6J0</accession>
<sequence length="98" mass="11729">MFKFEKKALQDAVRRGWMYQKSGFWYIKKNYAGHIAHLLAEQFCEAEEAEKIDFISYMMETYGDQLMQRAFDEVSFTWEDALIERVETLEDDVDLELP</sequence>
<protein>
    <submittedName>
        <fullName evidence="1">Uncharacterized protein</fullName>
    </submittedName>
</protein>
<dbReference type="EMBL" id="LR796387">
    <property type="protein sequence ID" value="CAB4141107.1"/>
    <property type="molecule type" value="Genomic_DNA"/>
</dbReference>
<organism evidence="1">
    <name type="scientific">uncultured Caudovirales phage</name>
    <dbReference type="NCBI Taxonomy" id="2100421"/>
    <lineage>
        <taxon>Viruses</taxon>
        <taxon>Duplodnaviria</taxon>
        <taxon>Heunggongvirae</taxon>
        <taxon>Uroviricota</taxon>
        <taxon>Caudoviricetes</taxon>
        <taxon>Peduoviridae</taxon>
        <taxon>Maltschvirus</taxon>
        <taxon>Maltschvirus maltsch</taxon>
    </lineage>
</organism>